<evidence type="ECO:0000256" key="3">
    <source>
        <dbReference type="SAM" id="Phobius"/>
    </source>
</evidence>
<evidence type="ECO:0000313" key="4">
    <source>
        <dbReference type="EMBL" id="CAH1219186.1"/>
    </source>
</evidence>
<dbReference type="Proteomes" id="UP000838686">
    <property type="component" value="Unassembled WGS sequence"/>
</dbReference>
<sequence>MTAGHSGGSEESEQRLQESNFTGDLVSDLKLLQKCCERHSDTRIRELHIGHTDVRAAIVFIEGLSNNSEIQNNIIRPLMSNFAERYEGDASYAEGTVSGSFLINNVLSVSEWAAQSRVQEVMTAVLAGSTALLIAGSKEALILGTTKGKARSLEEPVSEAVVRGARIGFTELLSDNIAILRQQGKCDELCIERFVVGKRVKKDLVIAYMEEIANPQLVEEVKRRIAGIDMDMVHESGYVEQLIEDSYLSPFPQLQSTERPDRVMAALVEGRVGILLDGTPFALIAPVTFSMLLQSPEDYAERWISGTLFRLLRLLAALNSLLVPALYISFISFHPGLIPTKLAMSILGTREGVPFSSLVEALIMEVSIEILREAGLRLPKPIGPAMGIVGGLVIGEAAVQAGIVSPILVIVVAVTAISSFAIPQYNAGITLRMLRFIAMFCSAVLGLYGVVLFFLLLCSHMVKLKSFGVPYASPASSIRISDWKDFFIRAPIPFMKSRPKLLHTKNTKRKG</sequence>
<name>A0ABN8H0Z1_9BACL</name>
<dbReference type="InterPro" id="IPR050768">
    <property type="entry name" value="UPF0353/GerABKA_families"/>
</dbReference>
<keyword evidence="2 3" id="KW-0472">Membrane</keyword>
<dbReference type="InterPro" id="IPR004995">
    <property type="entry name" value="Spore_Ger"/>
</dbReference>
<dbReference type="Pfam" id="PF03323">
    <property type="entry name" value="GerA"/>
    <property type="match status" value="1"/>
</dbReference>
<dbReference type="EMBL" id="CAKMMF010000032">
    <property type="protein sequence ID" value="CAH1219186.1"/>
    <property type="molecule type" value="Genomic_DNA"/>
</dbReference>
<dbReference type="PIRSF" id="PIRSF005690">
    <property type="entry name" value="GerBA"/>
    <property type="match status" value="1"/>
</dbReference>
<keyword evidence="3" id="KW-1133">Transmembrane helix</keyword>
<evidence type="ECO:0000256" key="1">
    <source>
        <dbReference type="ARBA" id="ARBA00005278"/>
    </source>
</evidence>
<feature type="transmembrane region" description="Helical" evidence="3">
    <location>
        <begin position="392"/>
        <end position="422"/>
    </location>
</feature>
<dbReference type="PANTHER" id="PTHR22550">
    <property type="entry name" value="SPORE GERMINATION PROTEIN"/>
    <property type="match status" value="1"/>
</dbReference>
<reference evidence="4" key="1">
    <citation type="submission" date="2022-01" db="EMBL/GenBank/DDBJ databases">
        <authorList>
            <person name="Criscuolo A."/>
        </authorList>
    </citation>
    <scope>NUCLEOTIDE SEQUENCE</scope>
    <source>
        <strain evidence="4">CIP111893</strain>
    </source>
</reference>
<evidence type="ECO:0000256" key="2">
    <source>
        <dbReference type="ARBA" id="ARBA00023136"/>
    </source>
</evidence>
<feature type="transmembrane region" description="Helical" evidence="3">
    <location>
        <begin position="314"/>
        <end position="333"/>
    </location>
</feature>
<protein>
    <recommendedName>
        <fullName evidence="6">Spore germination protein</fullName>
    </recommendedName>
</protein>
<accession>A0ABN8H0Z1</accession>
<keyword evidence="5" id="KW-1185">Reference proteome</keyword>
<dbReference type="PANTHER" id="PTHR22550:SF5">
    <property type="entry name" value="LEUCINE ZIPPER PROTEIN 4"/>
    <property type="match status" value="1"/>
</dbReference>
<comment type="caution">
    <text evidence="4">The sequence shown here is derived from an EMBL/GenBank/DDBJ whole genome shotgun (WGS) entry which is preliminary data.</text>
</comment>
<comment type="similarity">
    <text evidence="1">Belongs to the GerABKA family.</text>
</comment>
<organism evidence="4 5">
    <name type="scientific">Paenibacillus plantiphilus</name>
    <dbReference type="NCBI Taxonomy" id="2905650"/>
    <lineage>
        <taxon>Bacteria</taxon>
        <taxon>Bacillati</taxon>
        <taxon>Bacillota</taxon>
        <taxon>Bacilli</taxon>
        <taxon>Bacillales</taxon>
        <taxon>Paenibacillaceae</taxon>
        <taxon>Paenibacillus</taxon>
    </lineage>
</organism>
<dbReference type="RefSeq" id="WP_236344984.1">
    <property type="nucleotide sequence ID" value="NZ_CAKMMF010000032.1"/>
</dbReference>
<feature type="transmembrane region" description="Helical" evidence="3">
    <location>
        <begin position="434"/>
        <end position="457"/>
    </location>
</feature>
<proteinExistence type="inferred from homology"/>
<evidence type="ECO:0000313" key="5">
    <source>
        <dbReference type="Proteomes" id="UP000838686"/>
    </source>
</evidence>
<evidence type="ECO:0008006" key="6">
    <source>
        <dbReference type="Google" id="ProtNLM"/>
    </source>
</evidence>
<keyword evidence="3" id="KW-0812">Transmembrane</keyword>
<gene>
    <name evidence="4" type="ORF">PAECIP111893_04511</name>
</gene>